<name>A0A1D1Y9W7_9ARAE</name>
<sequence>MARSPEMGLEKQRGARAGGNLGEAELKRELRRLAGAIASGQEGDDDAAGIEALERASTVLSALRGIRLGVGRNGNGVGGSGNGKGPSGGPTEQQRKPSPAAETDAVPEHFLCPISSEIMKDPVVLATGETGSEDTMIHTQVDENSVTDKSGFEIRTEETYDRSFIESWLNAGHRTCPRTQQVLSHSILTPNHLLRRMVSEWCESHGVELPTPRYPQHHECDPDGGAVTRGERLQLGCLLDKISSPSVSDQKEAARELRLLTKRTPPFRALLGETPGSIPRLLALLSDVDLSRHPDLQEDLVTTLLNVSIHDSNKKLVGDNPQAIPLLVDALAAAGTMDARSNAAAALFTLSALDANKLRIGEMGAILPLVKLLEEGSPAAKKDAASAIFNLCMAHENRSRAVKEGAVPVLLGTVAEQTLVDESLAILAMLAGNQEAVEEMGSHGGVPCLLGIIRDSTCGRNRENSAVILYAVCINDRTKLREVREEEELHGTISQLAQNGTSRARRKAAGILDRMNRTRDVAYFSM</sequence>
<dbReference type="PANTHER" id="PTHR23315">
    <property type="entry name" value="U BOX DOMAIN-CONTAINING"/>
    <property type="match status" value="1"/>
</dbReference>
<dbReference type="InterPro" id="IPR016024">
    <property type="entry name" value="ARM-type_fold"/>
</dbReference>
<dbReference type="InterPro" id="IPR045210">
    <property type="entry name" value="RING-Ubox_PUB"/>
</dbReference>
<evidence type="ECO:0000256" key="6">
    <source>
        <dbReference type="PROSITE-ProRule" id="PRU00259"/>
    </source>
</evidence>
<dbReference type="UniPathway" id="UPA00143"/>
<evidence type="ECO:0000256" key="1">
    <source>
        <dbReference type="ARBA" id="ARBA00000900"/>
    </source>
</evidence>
<dbReference type="Pfam" id="PF04564">
    <property type="entry name" value="U-box"/>
    <property type="match status" value="2"/>
</dbReference>
<evidence type="ECO:0000256" key="5">
    <source>
        <dbReference type="ARBA" id="ARBA00022786"/>
    </source>
</evidence>
<feature type="region of interest" description="Disordered" evidence="7">
    <location>
        <begin position="70"/>
        <end position="103"/>
    </location>
</feature>
<dbReference type="InterPro" id="IPR013083">
    <property type="entry name" value="Znf_RING/FYVE/PHD"/>
</dbReference>
<dbReference type="GO" id="GO:0061630">
    <property type="term" value="F:ubiquitin protein ligase activity"/>
    <property type="evidence" value="ECO:0007669"/>
    <property type="project" value="UniProtKB-EC"/>
</dbReference>
<dbReference type="AlphaFoldDB" id="A0A1D1Y9W7"/>
<comment type="catalytic activity">
    <reaction evidence="1">
        <text>S-ubiquitinyl-[E2 ubiquitin-conjugating enzyme]-L-cysteine + [acceptor protein]-L-lysine = [E2 ubiquitin-conjugating enzyme]-L-cysteine + N(6)-ubiquitinyl-[acceptor protein]-L-lysine.</text>
        <dbReference type="EC" id="2.3.2.27"/>
    </reaction>
</comment>
<feature type="compositionally biased region" description="Gly residues" evidence="7">
    <location>
        <begin position="71"/>
        <end position="88"/>
    </location>
</feature>
<accession>A0A1D1Y9W7</accession>
<dbReference type="PANTHER" id="PTHR23315:SF253">
    <property type="entry name" value="U-BOX DOMAIN-CONTAINING PROTEIN 9"/>
    <property type="match status" value="1"/>
</dbReference>
<dbReference type="InterPro" id="IPR003613">
    <property type="entry name" value="Ubox_domain"/>
</dbReference>
<evidence type="ECO:0000256" key="2">
    <source>
        <dbReference type="ARBA" id="ARBA00004906"/>
    </source>
</evidence>
<evidence type="ECO:0000313" key="9">
    <source>
        <dbReference type="EMBL" id="JAT51423.1"/>
    </source>
</evidence>
<dbReference type="GO" id="GO:0016567">
    <property type="term" value="P:protein ubiquitination"/>
    <property type="evidence" value="ECO:0007669"/>
    <property type="project" value="UniProtKB-UniPathway"/>
</dbReference>
<dbReference type="InterPro" id="IPR011989">
    <property type="entry name" value="ARM-like"/>
</dbReference>
<dbReference type="EC" id="2.3.2.27" evidence="3"/>
<reference evidence="9" key="1">
    <citation type="submission" date="2015-07" db="EMBL/GenBank/DDBJ databases">
        <title>Transcriptome Assembly of Anthurium amnicola.</title>
        <authorList>
            <person name="Suzuki J."/>
        </authorList>
    </citation>
    <scope>NUCLEOTIDE SEQUENCE</scope>
</reference>
<gene>
    <name evidence="9" type="primary">PUB9_4</name>
    <name evidence="9" type="ORF">g.102189</name>
</gene>
<keyword evidence="4" id="KW-0808">Transferase</keyword>
<dbReference type="CDD" id="cd16664">
    <property type="entry name" value="RING-Ubox_PUB"/>
    <property type="match status" value="1"/>
</dbReference>
<dbReference type="SMART" id="SM00504">
    <property type="entry name" value="Ubox"/>
    <property type="match status" value="1"/>
</dbReference>
<dbReference type="SUPFAM" id="SSF48371">
    <property type="entry name" value="ARM repeat"/>
    <property type="match status" value="1"/>
</dbReference>
<dbReference type="Gene3D" id="1.25.10.10">
    <property type="entry name" value="Leucine-rich Repeat Variant"/>
    <property type="match status" value="2"/>
</dbReference>
<proteinExistence type="predicted"/>
<dbReference type="Pfam" id="PF00514">
    <property type="entry name" value="Arm"/>
    <property type="match status" value="1"/>
</dbReference>
<dbReference type="SMART" id="SM00185">
    <property type="entry name" value="ARM"/>
    <property type="match status" value="4"/>
</dbReference>
<evidence type="ECO:0000256" key="3">
    <source>
        <dbReference type="ARBA" id="ARBA00012483"/>
    </source>
</evidence>
<feature type="region of interest" description="Disordered" evidence="7">
    <location>
        <begin position="1"/>
        <end position="22"/>
    </location>
</feature>
<dbReference type="PROSITE" id="PS50176">
    <property type="entry name" value="ARM_REPEAT"/>
    <property type="match status" value="1"/>
</dbReference>
<evidence type="ECO:0000256" key="7">
    <source>
        <dbReference type="SAM" id="MobiDB-lite"/>
    </source>
</evidence>
<evidence type="ECO:0000259" key="8">
    <source>
        <dbReference type="PROSITE" id="PS51698"/>
    </source>
</evidence>
<feature type="repeat" description="ARM" evidence="6">
    <location>
        <begin position="364"/>
        <end position="406"/>
    </location>
</feature>
<feature type="domain" description="U-box" evidence="8">
    <location>
        <begin position="105"/>
        <end position="208"/>
    </location>
</feature>
<evidence type="ECO:0000256" key="4">
    <source>
        <dbReference type="ARBA" id="ARBA00022679"/>
    </source>
</evidence>
<dbReference type="SUPFAM" id="SSF57850">
    <property type="entry name" value="RING/U-box"/>
    <property type="match status" value="1"/>
</dbReference>
<dbReference type="EMBL" id="GDJX01016513">
    <property type="protein sequence ID" value="JAT51423.1"/>
    <property type="molecule type" value="Transcribed_RNA"/>
</dbReference>
<keyword evidence="5" id="KW-0833">Ubl conjugation pathway</keyword>
<protein>
    <recommendedName>
        <fullName evidence="3">RING-type E3 ubiquitin transferase</fullName>
        <ecNumber evidence="3">2.3.2.27</ecNumber>
    </recommendedName>
</protein>
<dbReference type="InterPro" id="IPR000225">
    <property type="entry name" value="Armadillo"/>
</dbReference>
<dbReference type="PROSITE" id="PS51698">
    <property type="entry name" value="U_BOX"/>
    <property type="match status" value="1"/>
</dbReference>
<dbReference type="FunFam" id="1.25.10.10:FF:000330">
    <property type="entry name" value="RING-type E3 ubiquitin transferase"/>
    <property type="match status" value="1"/>
</dbReference>
<comment type="pathway">
    <text evidence="2">Protein modification; protein ubiquitination.</text>
</comment>
<organism evidence="9">
    <name type="scientific">Anthurium amnicola</name>
    <dbReference type="NCBI Taxonomy" id="1678845"/>
    <lineage>
        <taxon>Eukaryota</taxon>
        <taxon>Viridiplantae</taxon>
        <taxon>Streptophyta</taxon>
        <taxon>Embryophyta</taxon>
        <taxon>Tracheophyta</taxon>
        <taxon>Spermatophyta</taxon>
        <taxon>Magnoliopsida</taxon>
        <taxon>Liliopsida</taxon>
        <taxon>Araceae</taxon>
        <taxon>Pothoideae</taxon>
        <taxon>Potheae</taxon>
        <taxon>Anthurium</taxon>
    </lineage>
</organism>
<dbReference type="Gene3D" id="3.30.40.10">
    <property type="entry name" value="Zinc/RING finger domain, C3HC4 (zinc finger)"/>
    <property type="match status" value="1"/>
</dbReference>